<dbReference type="AlphaFoldDB" id="A0A0G2FWC4"/>
<feature type="region of interest" description="Disordered" evidence="1">
    <location>
        <begin position="1"/>
        <end position="113"/>
    </location>
</feature>
<dbReference type="OrthoDB" id="5233782at2759"/>
<feature type="compositionally biased region" description="Basic and acidic residues" evidence="1">
    <location>
        <begin position="70"/>
        <end position="80"/>
    </location>
</feature>
<feature type="compositionally biased region" description="Basic and acidic residues" evidence="1">
    <location>
        <begin position="39"/>
        <end position="51"/>
    </location>
</feature>
<accession>A0A0G2FWC4</accession>
<feature type="compositionally biased region" description="Basic residues" evidence="1">
    <location>
        <begin position="308"/>
        <end position="322"/>
    </location>
</feature>
<feature type="compositionally biased region" description="Low complexity" evidence="1">
    <location>
        <begin position="21"/>
        <end position="38"/>
    </location>
</feature>
<proteinExistence type="predicted"/>
<feature type="compositionally biased region" description="Basic and acidic residues" evidence="1">
    <location>
        <begin position="255"/>
        <end position="267"/>
    </location>
</feature>
<dbReference type="Proteomes" id="UP000034680">
    <property type="component" value="Unassembled WGS sequence"/>
</dbReference>
<evidence type="ECO:0000256" key="1">
    <source>
        <dbReference type="SAM" id="MobiDB-lite"/>
    </source>
</evidence>
<sequence>MARTTRSKAAATAPDAVPPEAVTTDVTTSDVNTDATATKPEKEEPKDDSRPKGQQRRGLRRKLYKKARRHQDVAELHKTLESAGKPMSRKERSALRAQMYQPYRVRTKTTTKKVSDLEKLVKKQQEEIKELRKLAVGTGSIPKLQPPASPPAEVGEVDAEPDSSPAKIRDQLFADVSRAPGGEGAAQDGTTFLEVEEVVERPAGDDAAGGPMEGVQTTVVTSVEQDVEYPTLPSVEETARVAEGKTSAAEVDGDSDYKQEGHSEAAEKGAGVAAADSAPKLAADTPTSSREEVRDSSAEDSNVGTPRNIRRSPRKKAKRRSFAGHSYVG</sequence>
<evidence type="ECO:0000313" key="2">
    <source>
        <dbReference type="EMBL" id="KKY38224.1"/>
    </source>
</evidence>
<reference evidence="2 3" key="2">
    <citation type="submission" date="2015-05" db="EMBL/GenBank/DDBJ databases">
        <authorList>
            <person name="Morales-Cruz A."/>
            <person name="Amrine K.C."/>
            <person name="Cantu D."/>
        </authorList>
    </citation>
    <scope>NUCLEOTIDE SEQUENCE [LARGE SCALE GENOMIC DNA]</scope>
    <source>
        <strain evidence="2">DA912</strain>
    </source>
</reference>
<name>A0A0G2FWC4_9PEZI</name>
<feature type="compositionally biased region" description="Low complexity" evidence="1">
    <location>
        <begin position="268"/>
        <end position="283"/>
    </location>
</feature>
<feature type="region of interest" description="Disordered" evidence="1">
    <location>
        <begin position="198"/>
        <end position="329"/>
    </location>
</feature>
<feature type="compositionally biased region" description="Basic residues" evidence="1">
    <location>
        <begin position="53"/>
        <end position="69"/>
    </location>
</feature>
<feature type="compositionally biased region" description="Low complexity" evidence="1">
    <location>
        <begin position="1"/>
        <end position="13"/>
    </location>
</feature>
<organism evidence="2 3">
    <name type="scientific">Diaporthe ampelina</name>
    <dbReference type="NCBI Taxonomy" id="1214573"/>
    <lineage>
        <taxon>Eukaryota</taxon>
        <taxon>Fungi</taxon>
        <taxon>Dikarya</taxon>
        <taxon>Ascomycota</taxon>
        <taxon>Pezizomycotina</taxon>
        <taxon>Sordariomycetes</taxon>
        <taxon>Sordariomycetidae</taxon>
        <taxon>Diaporthales</taxon>
        <taxon>Diaporthaceae</taxon>
        <taxon>Diaporthe</taxon>
    </lineage>
</organism>
<feature type="region of interest" description="Disordered" evidence="1">
    <location>
        <begin position="137"/>
        <end position="164"/>
    </location>
</feature>
<protein>
    <submittedName>
        <fullName evidence="2">Uncharacterized protein</fullName>
    </submittedName>
</protein>
<evidence type="ECO:0000313" key="3">
    <source>
        <dbReference type="Proteomes" id="UP000034680"/>
    </source>
</evidence>
<comment type="caution">
    <text evidence="2">The sequence shown here is derived from an EMBL/GenBank/DDBJ whole genome shotgun (WGS) entry which is preliminary data.</text>
</comment>
<reference evidence="2 3" key="1">
    <citation type="submission" date="2015-05" db="EMBL/GenBank/DDBJ databases">
        <title>Distinctive expansion of gene families associated with plant cell wall degradation and secondary metabolism in the genomes of grapevine trunk pathogens.</title>
        <authorList>
            <person name="Lawrence D.P."/>
            <person name="Travadon R."/>
            <person name="Rolshausen P.E."/>
            <person name="Baumgartner K."/>
        </authorList>
    </citation>
    <scope>NUCLEOTIDE SEQUENCE [LARGE SCALE GENOMIC DNA]</scope>
    <source>
        <strain evidence="2">DA912</strain>
    </source>
</reference>
<dbReference type="EMBL" id="LCUC01000059">
    <property type="protein sequence ID" value="KKY38224.1"/>
    <property type="molecule type" value="Genomic_DNA"/>
</dbReference>
<keyword evidence="3" id="KW-1185">Reference proteome</keyword>
<feature type="compositionally biased region" description="Polar residues" evidence="1">
    <location>
        <begin position="215"/>
        <end position="224"/>
    </location>
</feature>
<gene>
    <name evidence="2" type="ORF">UCDDA912_g01541</name>
</gene>